<dbReference type="RefSeq" id="WP_160684552.1">
    <property type="nucleotide sequence ID" value="NZ_WTYW01000004.1"/>
</dbReference>
<feature type="signal peptide" evidence="1">
    <location>
        <begin position="1"/>
        <end position="28"/>
    </location>
</feature>
<keyword evidence="1" id="KW-0732">Signal</keyword>
<dbReference type="AlphaFoldDB" id="A0A844ZIM3"/>
<keyword evidence="3" id="KW-1185">Reference proteome</keyword>
<dbReference type="Proteomes" id="UP000433104">
    <property type="component" value="Unassembled WGS sequence"/>
</dbReference>
<name>A0A844ZIM3_9SPHN</name>
<evidence type="ECO:0000256" key="1">
    <source>
        <dbReference type="SAM" id="SignalP"/>
    </source>
</evidence>
<reference evidence="2 3" key="1">
    <citation type="submission" date="2019-12" db="EMBL/GenBank/DDBJ databases">
        <title>Genomic-based taxomic classification of the family Erythrobacteraceae.</title>
        <authorList>
            <person name="Xu L."/>
        </authorList>
    </citation>
    <scope>NUCLEOTIDE SEQUENCE [LARGE SCALE GENOMIC DNA]</scope>
    <source>
        <strain evidence="2 3">MCCC 1A09962</strain>
    </source>
</reference>
<gene>
    <name evidence="2" type="ORF">GRI38_12415</name>
</gene>
<feature type="chain" id="PRO_5032866883" evidence="1">
    <location>
        <begin position="29"/>
        <end position="303"/>
    </location>
</feature>
<evidence type="ECO:0000313" key="2">
    <source>
        <dbReference type="EMBL" id="MXO86830.1"/>
    </source>
</evidence>
<proteinExistence type="predicted"/>
<dbReference type="EMBL" id="WTYW01000004">
    <property type="protein sequence ID" value="MXO86830.1"/>
    <property type="molecule type" value="Genomic_DNA"/>
</dbReference>
<sequence length="303" mass="34793">MTLNQMGKIFPRLLGVLSAMLLASPAAALDDIEFDLRTTLSAVQSERGVFQGDDVESSGVGISADSSVTFVEGETRLEISVDPTVFEFSDETRGTRKSLGIGIELSQRIGETLKLSVRSRRVSNIVTLESRSADQRSLRGEVEWEKGNDRLRLRGEYRMRDYDDAEQSEGEGPLVEVQYNRRLGPYHWLRLSARHDAIESDNERRSYERERVRAEYSLPVAKRLRLRPALEYRQWRYDSRIARGDMNDELRRDSLINPEIGIAYGKTRGFFLNGTAEYEFRKSNDERFGENAPRFTLDVGYRF</sequence>
<organism evidence="2 3">
    <name type="scientific">Parapontixanthobacter aurantiacus</name>
    <dbReference type="NCBI Taxonomy" id="1463599"/>
    <lineage>
        <taxon>Bacteria</taxon>
        <taxon>Pseudomonadati</taxon>
        <taxon>Pseudomonadota</taxon>
        <taxon>Alphaproteobacteria</taxon>
        <taxon>Sphingomonadales</taxon>
        <taxon>Erythrobacteraceae</taxon>
        <taxon>Parapontixanthobacter</taxon>
    </lineage>
</organism>
<accession>A0A844ZIM3</accession>
<dbReference type="OrthoDB" id="7425435at2"/>
<evidence type="ECO:0000313" key="3">
    <source>
        <dbReference type="Proteomes" id="UP000433104"/>
    </source>
</evidence>
<comment type="caution">
    <text evidence="2">The sequence shown here is derived from an EMBL/GenBank/DDBJ whole genome shotgun (WGS) entry which is preliminary data.</text>
</comment>
<protein>
    <submittedName>
        <fullName evidence="2">Uncharacterized protein</fullName>
    </submittedName>
</protein>